<dbReference type="InterPro" id="IPR053959">
    <property type="entry name" value="YvlB/LiaX_N"/>
</dbReference>
<gene>
    <name evidence="2" type="ORF">CVV65_00475</name>
</gene>
<name>A0A2K8N235_9BACL</name>
<sequence length="308" mass="34211">MREERMMILRMMEKGQITAEEAERLLRALGDTGKESSWSTRGRTWDFGPMWQDAARNVRDLGRQMSEKLGKELQQAMESLAALPEWFGRWEIGGAVVEQVYRGPGPLSALEIRTLHGNVRVVAERREDVELHVRAQVSDGGSWTGEGNPLDACWRAEGGEVKFIVDDEAEVVRGAHVTVRVPEAPFDRLAVRQTNGRIRIELVQAQVVELMTTNGAVELEQVAPAPDGRVEIRVVNGRISWTVPKGTALDGTLKTGIGVADIRVPTRLAEGGRIVRRRGEIILWAPQQVPACTVDVDLRTGRLEITEV</sequence>
<evidence type="ECO:0000313" key="3">
    <source>
        <dbReference type="Proteomes" id="UP000231932"/>
    </source>
</evidence>
<organism evidence="2 3">
    <name type="scientific">Kyrpidia spormannii</name>
    <dbReference type="NCBI Taxonomy" id="2055160"/>
    <lineage>
        <taxon>Bacteria</taxon>
        <taxon>Bacillati</taxon>
        <taxon>Bacillota</taxon>
        <taxon>Bacilli</taxon>
        <taxon>Bacillales</taxon>
        <taxon>Alicyclobacillaceae</taxon>
        <taxon>Kyrpidia</taxon>
    </lineage>
</organism>
<dbReference type="AlphaFoldDB" id="A0A2K8N235"/>
<reference evidence="3" key="1">
    <citation type="submission" date="2017-11" db="EMBL/GenBank/DDBJ databases">
        <title>Complete Genome Sequence of Kyrpidia sp. Strain EA-1, a thermophilic, hydrogen-oxidizing Bacterium, isolated from the Azores.</title>
        <authorList>
            <person name="Reiner J.E."/>
            <person name="Lapp C.J."/>
            <person name="Bunk B."/>
            <person name="Gescher J."/>
        </authorList>
    </citation>
    <scope>NUCLEOTIDE SEQUENCE [LARGE SCALE GENOMIC DNA]</scope>
    <source>
        <strain evidence="3">EA-1</strain>
    </source>
</reference>
<proteinExistence type="predicted"/>
<protein>
    <recommendedName>
        <fullName evidence="1">YvlB/LiaX N-terminal domain-containing protein</fullName>
    </recommendedName>
</protein>
<dbReference type="RefSeq" id="WP_100666502.1">
    <property type="nucleotide sequence ID" value="NZ_CP024955.1"/>
</dbReference>
<feature type="domain" description="YvlB/LiaX N-terminal" evidence="1">
    <location>
        <begin position="3"/>
        <end position="33"/>
    </location>
</feature>
<keyword evidence="3" id="KW-1185">Reference proteome</keyword>
<dbReference type="EMBL" id="CP024955">
    <property type="protein sequence ID" value="ATY83641.1"/>
    <property type="molecule type" value="Genomic_DNA"/>
</dbReference>
<dbReference type="Pfam" id="PF22746">
    <property type="entry name" value="SHOCT-like_DUF2089-C"/>
    <property type="match status" value="1"/>
</dbReference>
<evidence type="ECO:0000313" key="2">
    <source>
        <dbReference type="EMBL" id="ATY83641.1"/>
    </source>
</evidence>
<dbReference type="KEGG" id="kyr:CVV65_00475"/>
<dbReference type="OrthoDB" id="2240743at2"/>
<accession>A0A2K8N235</accession>
<dbReference type="Proteomes" id="UP000231932">
    <property type="component" value="Chromosome"/>
</dbReference>
<evidence type="ECO:0000259" key="1">
    <source>
        <dbReference type="Pfam" id="PF22746"/>
    </source>
</evidence>